<feature type="region of interest" description="Disordered" evidence="1">
    <location>
        <begin position="76"/>
        <end position="100"/>
    </location>
</feature>
<dbReference type="EMBL" id="JADYXP020000008">
    <property type="protein sequence ID" value="KAL0118366.1"/>
    <property type="molecule type" value="Genomic_DNA"/>
</dbReference>
<comment type="caution">
    <text evidence="2">The sequence shown here is derived from an EMBL/GenBank/DDBJ whole genome shotgun (WGS) entry which is preliminary data.</text>
</comment>
<protein>
    <submittedName>
        <fullName evidence="2">Uncharacterized protein</fullName>
    </submittedName>
</protein>
<organism evidence="2 3">
    <name type="scientific">Cardiocondyla obscurior</name>
    <dbReference type="NCBI Taxonomy" id="286306"/>
    <lineage>
        <taxon>Eukaryota</taxon>
        <taxon>Metazoa</taxon>
        <taxon>Ecdysozoa</taxon>
        <taxon>Arthropoda</taxon>
        <taxon>Hexapoda</taxon>
        <taxon>Insecta</taxon>
        <taxon>Pterygota</taxon>
        <taxon>Neoptera</taxon>
        <taxon>Endopterygota</taxon>
        <taxon>Hymenoptera</taxon>
        <taxon>Apocrita</taxon>
        <taxon>Aculeata</taxon>
        <taxon>Formicoidea</taxon>
        <taxon>Formicidae</taxon>
        <taxon>Myrmicinae</taxon>
        <taxon>Cardiocondyla</taxon>
    </lineage>
</organism>
<sequence length="100" mass="10806">MPVVLLIAVKKAVKDIPVKEIAASPSLSALSVARPFSPPFLSRRISLSSLFLNYVHGRCCVPAVPVVIVVVRPRRGCEGKGGGTGSRANECGRRRKDWPR</sequence>
<keyword evidence="3" id="KW-1185">Reference proteome</keyword>
<proteinExistence type="predicted"/>
<evidence type="ECO:0000313" key="2">
    <source>
        <dbReference type="EMBL" id="KAL0118366.1"/>
    </source>
</evidence>
<gene>
    <name evidence="2" type="ORF">PUN28_009189</name>
</gene>
<dbReference type="Proteomes" id="UP001430953">
    <property type="component" value="Unassembled WGS sequence"/>
</dbReference>
<evidence type="ECO:0000256" key="1">
    <source>
        <dbReference type="SAM" id="MobiDB-lite"/>
    </source>
</evidence>
<dbReference type="AlphaFoldDB" id="A0AAW2FWF6"/>
<reference evidence="2 3" key="1">
    <citation type="submission" date="2023-03" db="EMBL/GenBank/DDBJ databases">
        <title>High recombination rates correlate with genetic variation in Cardiocondyla obscurior ants.</title>
        <authorList>
            <person name="Errbii M."/>
        </authorList>
    </citation>
    <scope>NUCLEOTIDE SEQUENCE [LARGE SCALE GENOMIC DNA]</scope>
    <source>
        <strain evidence="2">Alpha-2009</strain>
        <tissue evidence="2">Whole body</tissue>
    </source>
</reference>
<name>A0AAW2FWF6_9HYME</name>
<evidence type="ECO:0000313" key="3">
    <source>
        <dbReference type="Proteomes" id="UP001430953"/>
    </source>
</evidence>
<accession>A0AAW2FWF6</accession>